<reference evidence="1" key="1">
    <citation type="submission" date="2021-05" db="EMBL/GenBank/DDBJ databases">
        <authorList>
            <person name="Scholz U."/>
            <person name="Mascher M."/>
            <person name="Fiebig A."/>
        </authorList>
    </citation>
    <scope>NUCLEOTIDE SEQUENCE [LARGE SCALE GENOMIC DNA]</scope>
</reference>
<organism evidence="1 2">
    <name type="scientific">Avena sativa</name>
    <name type="common">Oat</name>
    <dbReference type="NCBI Taxonomy" id="4498"/>
    <lineage>
        <taxon>Eukaryota</taxon>
        <taxon>Viridiplantae</taxon>
        <taxon>Streptophyta</taxon>
        <taxon>Embryophyta</taxon>
        <taxon>Tracheophyta</taxon>
        <taxon>Spermatophyta</taxon>
        <taxon>Magnoliopsida</taxon>
        <taxon>Liliopsida</taxon>
        <taxon>Poales</taxon>
        <taxon>Poaceae</taxon>
        <taxon>BOP clade</taxon>
        <taxon>Pooideae</taxon>
        <taxon>Poodae</taxon>
        <taxon>Poeae</taxon>
        <taxon>Poeae Chloroplast Group 1 (Aveneae type)</taxon>
        <taxon>Aveninae</taxon>
        <taxon>Avena</taxon>
    </lineage>
</organism>
<sequence>MNVTDFLERLRGQRIIFVGDSLGRNMWESLVCILRHGVKNKKSVYERSGRNQFKTRGYYSFKFRDYNCSVDFIRSIFLVKELVRESKTGTVLDAKLRLDELDATTPAYQTADIVVFNTGHWWTHSKTSKGLNYYQEGNHVHRSLEVMDAYRRGLTTWARWVDNNIDSTRTQVVFRGYSLTHFRGGQWNSGGRCHRETEPIFNQSYLTEYPEKMRILDQVLSKMKTPVIHLNISRLTDYRKDAHPSVYRVRYDTEEERMAAVTKQDCSHWCLPGVPDTWNELLYASLLQAGKGSWRL</sequence>
<protein>
    <submittedName>
        <fullName evidence="1">Uncharacterized protein</fullName>
    </submittedName>
</protein>
<proteinExistence type="predicted"/>
<evidence type="ECO:0000313" key="1">
    <source>
        <dbReference type="EnsemblPlants" id="AVESA.00010b.r2.2DG0374140.1.CDS"/>
    </source>
</evidence>
<name>A0ACD5V6Z5_AVESA</name>
<accession>A0ACD5V6Z5</accession>
<reference evidence="1" key="2">
    <citation type="submission" date="2025-09" db="UniProtKB">
        <authorList>
            <consortium name="EnsemblPlants"/>
        </authorList>
    </citation>
    <scope>IDENTIFICATION</scope>
</reference>
<evidence type="ECO:0000313" key="2">
    <source>
        <dbReference type="Proteomes" id="UP001732700"/>
    </source>
</evidence>
<keyword evidence="2" id="KW-1185">Reference proteome</keyword>
<dbReference type="EnsemblPlants" id="AVESA.00010b.r2.2DG0374140.1">
    <property type="protein sequence ID" value="AVESA.00010b.r2.2DG0374140.1.CDS"/>
    <property type="gene ID" value="AVESA.00010b.r2.2DG0374140"/>
</dbReference>
<dbReference type="Proteomes" id="UP001732700">
    <property type="component" value="Chromosome 2D"/>
</dbReference>